<dbReference type="PIRSF" id="PIRSF037495">
    <property type="entry name" value="Opine_OX_OoxA/HcnB"/>
    <property type="match status" value="1"/>
</dbReference>
<dbReference type="InterPro" id="IPR017224">
    <property type="entry name" value="Opine_Oxase_asu/HCN_bsu"/>
</dbReference>
<accession>A0A561XHN9</accession>
<dbReference type="GeneID" id="51112274"/>
<dbReference type="InterPro" id="IPR023753">
    <property type="entry name" value="FAD/NAD-binding_dom"/>
</dbReference>
<dbReference type="SUPFAM" id="SSF51905">
    <property type="entry name" value="FAD/NAD(P)-binding domain"/>
    <property type="match status" value="1"/>
</dbReference>
<name>A0A561XHN9_ACIDE</name>
<evidence type="ECO:0000259" key="2">
    <source>
        <dbReference type="Pfam" id="PF07992"/>
    </source>
</evidence>
<dbReference type="Gene3D" id="1.10.10.1100">
    <property type="entry name" value="BFD-like [2Fe-2S]-binding domain"/>
    <property type="match status" value="1"/>
</dbReference>
<comment type="caution">
    <text evidence="4">The sequence shown here is derived from an EMBL/GenBank/DDBJ whole genome shotgun (WGS) entry which is preliminary data.</text>
</comment>
<evidence type="ECO:0000256" key="1">
    <source>
        <dbReference type="ARBA" id="ARBA00023002"/>
    </source>
</evidence>
<dbReference type="Proteomes" id="UP000321485">
    <property type="component" value="Unassembled WGS sequence"/>
</dbReference>
<dbReference type="RefSeq" id="WP_146871590.1">
    <property type="nucleotide sequence ID" value="NZ_VJWE01000015.1"/>
</dbReference>
<proteinExistence type="predicted"/>
<dbReference type="Gene3D" id="3.50.50.60">
    <property type="entry name" value="FAD/NAD(P)-binding domain"/>
    <property type="match status" value="2"/>
</dbReference>
<dbReference type="Pfam" id="PF17806">
    <property type="entry name" value="SO_alpha_A3"/>
    <property type="match status" value="1"/>
</dbReference>
<dbReference type="PANTHER" id="PTHR42949:SF3">
    <property type="entry name" value="ANAEROBIC GLYCEROL-3-PHOSPHATE DEHYDROGENASE SUBUNIT B"/>
    <property type="match status" value="1"/>
</dbReference>
<dbReference type="Pfam" id="PF07992">
    <property type="entry name" value="Pyr_redox_2"/>
    <property type="match status" value="1"/>
</dbReference>
<dbReference type="PANTHER" id="PTHR42949">
    <property type="entry name" value="ANAEROBIC GLYCEROL-3-PHOSPHATE DEHYDROGENASE SUBUNIT B"/>
    <property type="match status" value="1"/>
</dbReference>
<gene>
    <name evidence="4" type="ORF">ATF69_3222</name>
</gene>
<evidence type="ECO:0000313" key="4">
    <source>
        <dbReference type="EMBL" id="TWG35661.1"/>
    </source>
</evidence>
<protein>
    <submittedName>
        <fullName evidence="4">NADPH-dependent 2,4-dienoyl-CoA reductase/sulfur reductase-like enzyme</fullName>
    </submittedName>
</protein>
<dbReference type="PRINTS" id="PR00368">
    <property type="entry name" value="FADPNR"/>
</dbReference>
<dbReference type="PRINTS" id="PR00411">
    <property type="entry name" value="PNDRDTASEI"/>
</dbReference>
<evidence type="ECO:0000259" key="3">
    <source>
        <dbReference type="Pfam" id="PF17806"/>
    </source>
</evidence>
<dbReference type="InterPro" id="IPR036188">
    <property type="entry name" value="FAD/NAD-bd_sf"/>
</dbReference>
<dbReference type="CDD" id="cd19946">
    <property type="entry name" value="GlpA-like_Fer2_BFD-like"/>
    <property type="match status" value="1"/>
</dbReference>
<reference evidence="4 5" key="1">
    <citation type="journal article" date="2015" name="Stand. Genomic Sci.">
        <title>Genomic Encyclopedia of Bacterial and Archaeal Type Strains, Phase III: the genomes of soil and plant-associated and newly described type strains.</title>
        <authorList>
            <person name="Whitman W.B."/>
            <person name="Woyke T."/>
            <person name="Klenk H.P."/>
            <person name="Zhou Y."/>
            <person name="Lilburn T.G."/>
            <person name="Beck B.J."/>
            <person name="De Vos P."/>
            <person name="Vandamme P."/>
            <person name="Eisen J.A."/>
            <person name="Garrity G."/>
            <person name="Hugenholtz P."/>
            <person name="Kyrpides N.C."/>
        </authorList>
    </citation>
    <scope>NUCLEOTIDE SEQUENCE [LARGE SCALE GENOMIC DNA]</scope>
    <source>
        <strain evidence="4 5">DSM 64</strain>
    </source>
</reference>
<dbReference type="InterPro" id="IPR051691">
    <property type="entry name" value="Metab_Enz_Cyan_OpOx_G3PDH"/>
</dbReference>
<dbReference type="GO" id="GO:0016491">
    <property type="term" value="F:oxidoreductase activity"/>
    <property type="evidence" value="ECO:0007669"/>
    <property type="project" value="UniProtKB-KW"/>
</dbReference>
<dbReference type="EMBL" id="VJWE01000015">
    <property type="protein sequence ID" value="TWG35661.1"/>
    <property type="molecule type" value="Genomic_DNA"/>
</dbReference>
<evidence type="ECO:0000313" key="5">
    <source>
        <dbReference type="Proteomes" id="UP000321485"/>
    </source>
</evidence>
<keyword evidence="1" id="KW-0560">Oxidoreductase</keyword>
<dbReference type="InterPro" id="IPR041854">
    <property type="entry name" value="BFD-like_2Fe2S-bd_dom_sf"/>
</dbReference>
<feature type="domain" description="FAD/NAD(P)-binding" evidence="2">
    <location>
        <begin position="8"/>
        <end position="320"/>
    </location>
</feature>
<dbReference type="AlphaFoldDB" id="A0A561XHN9"/>
<dbReference type="InterPro" id="IPR041117">
    <property type="entry name" value="SoxA_A3"/>
</dbReference>
<feature type="domain" description="SoxA A3" evidence="3">
    <location>
        <begin position="387"/>
        <end position="459"/>
    </location>
</feature>
<sequence>MATGVELFDLVVIGAGPAGLSAAIEARRFGLSVAVLDEQRRVGGQIYRAIEESSPRRREVLGPDYAAGTKLAQDFASCGAVHVGGAAVWNVARDKTVSYLLDGGSKKIQGRCLVLASGAMERPFPVPGWTLPGVMGAGAAQILYKSSGAVPTEPVVLAGCGPLLFLLAQQYLDAGVKIKALIHTTGTGDYLRAASHVLGALRGWKDLSKGSQMLKKIRSHGVQTFAGASAFAIEGAEKAESIAFTHNGQRKRVQASLVLLHQGVVPNTQLSWSLRAEHRWDEQQLCWIPVTDACGQIEETGIYIAGDSRGIVGAKASASQGRLAGLAIARQLQAISPEKFKALEPAILEEIRAHTQIRPFLDTLYRPQDAHRIPTDDEVTVCRCEEVKAGQIKKYVEVGCLGPNQTKAFGRCGMGPCQGRLCGLTVTEIIASEIKVSPQEVGYYRIRPPIKPITLGELASFG</sequence>
<organism evidence="4 5">
    <name type="scientific">Acidovorax delafieldii</name>
    <name type="common">Pseudomonas delafieldii</name>
    <dbReference type="NCBI Taxonomy" id="47920"/>
    <lineage>
        <taxon>Bacteria</taxon>
        <taxon>Pseudomonadati</taxon>
        <taxon>Pseudomonadota</taxon>
        <taxon>Betaproteobacteria</taxon>
        <taxon>Burkholderiales</taxon>
        <taxon>Comamonadaceae</taxon>
        <taxon>Acidovorax</taxon>
    </lineage>
</organism>